<dbReference type="PROSITE" id="PS50279">
    <property type="entry name" value="BPTI_KUNITZ_2"/>
    <property type="match status" value="3"/>
</dbReference>
<dbReference type="PANTHER" id="PTHR10083">
    <property type="entry name" value="KUNITZ-TYPE PROTEASE INHIBITOR-RELATED"/>
    <property type="match status" value="1"/>
</dbReference>
<dbReference type="AlphaFoldDB" id="A0AA35PRU3"/>
<dbReference type="EMBL" id="OX395141">
    <property type="protein sequence ID" value="CAI5795548.1"/>
    <property type="molecule type" value="Genomic_DNA"/>
</dbReference>
<organism evidence="3 4">
    <name type="scientific">Podarcis lilfordi</name>
    <name type="common">Lilford's wall lizard</name>
    <dbReference type="NCBI Taxonomy" id="74358"/>
    <lineage>
        <taxon>Eukaryota</taxon>
        <taxon>Metazoa</taxon>
        <taxon>Chordata</taxon>
        <taxon>Craniata</taxon>
        <taxon>Vertebrata</taxon>
        <taxon>Euteleostomi</taxon>
        <taxon>Lepidosauria</taxon>
        <taxon>Squamata</taxon>
        <taxon>Bifurcata</taxon>
        <taxon>Unidentata</taxon>
        <taxon>Episquamata</taxon>
        <taxon>Laterata</taxon>
        <taxon>Lacertibaenia</taxon>
        <taxon>Lacertidae</taxon>
        <taxon>Podarcis</taxon>
    </lineage>
</organism>
<evidence type="ECO:0000313" key="3">
    <source>
        <dbReference type="EMBL" id="CAI5795548.1"/>
    </source>
</evidence>
<protein>
    <submittedName>
        <fullName evidence="3">Carboxypeptidase inhibitor SmCI-like</fullName>
    </submittedName>
</protein>
<dbReference type="InterPro" id="IPR020901">
    <property type="entry name" value="Prtase_inh_Kunz-CS"/>
</dbReference>
<dbReference type="InterPro" id="IPR036880">
    <property type="entry name" value="Kunitz_BPTI_sf"/>
</dbReference>
<dbReference type="PROSITE" id="PS00280">
    <property type="entry name" value="BPTI_KUNITZ_1"/>
    <property type="match status" value="2"/>
</dbReference>
<keyword evidence="4" id="KW-1185">Reference proteome</keyword>
<proteinExistence type="predicted"/>
<dbReference type="Gene3D" id="4.10.410.10">
    <property type="entry name" value="Pancreatic trypsin inhibitor Kunitz domain"/>
    <property type="match status" value="3"/>
</dbReference>
<dbReference type="PRINTS" id="PR00759">
    <property type="entry name" value="BASICPTASE"/>
</dbReference>
<feature type="domain" description="BPTI/Kunitz inhibitor" evidence="2">
    <location>
        <begin position="131"/>
        <end position="182"/>
    </location>
</feature>
<feature type="domain" description="BPTI/Kunitz inhibitor" evidence="2">
    <location>
        <begin position="71"/>
        <end position="121"/>
    </location>
</feature>
<dbReference type="InterPro" id="IPR050098">
    <property type="entry name" value="TFPI/VKTCI-like"/>
</dbReference>
<dbReference type="CDD" id="cd22593">
    <property type="entry name" value="Kunitz_conkunitzin"/>
    <property type="match status" value="1"/>
</dbReference>
<dbReference type="GO" id="GO:0005615">
    <property type="term" value="C:extracellular space"/>
    <property type="evidence" value="ECO:0007669"/>
    <property type="project" value="TreeGrafter"/>
</dbReference>
<dbReference type="Proteomes" id="UP001178461">
    <property type="component" value="Chromosome 15"/>
</dbReference>
<dbReference type="FunFam" id="4.10.410.10:FF:000004">
    <property type="entry name" value="Tissue factor pathway inhibitor"/>
    <property type="match status" value="1"/>
</dbReference>
<dbReference type="SUPFAM" id="SSF57362">
    <property type="entry name" value="BPTI-like"/>
    <property type="match status" value="3"/>
</dbReference>
<gene>
    <name evidence="3" type="ORF">PODLI_1B042654</name>
</gene>
<dbReference type="Pfam" id="PF00014">
    <property type="entry name" value="Kunitz_BPTI"/>
    <property type="match status" value="3"/>
</dbReference>
<keyword evidence="1" id="KW-1015">Disulfide bond</keyword>
<dbReference type="CDD" id="cd00109">
    <property type="entry name" value="Kunitz-type"/>
    <property type="match status" value="2"/>
</dbReference>
<dbReference type="PANTHER" id="PTHR10083:SF374">
    <property type="entry name" value="BPTI_KUNITZ INHIBITOR DOMAIN-CONTAINING PROTEIN"/>
    <property type="match status" value="1"/>
</dbReference>
<evidence type="ECO:0000313" key="4">
    <source>
        <dbReference type="Proteomes" id="UP001178461"/>
    </source>
</evidence>
<feature type="domain" description="BPTI/Kunitz inhibitor" evidence="2">
    <location>
        <begin position="192"/>
        <end position="242"/>
    </location>
</feature>
<dbReference type="GO" id="GO:0004867">
    <property type="term" value="F:serine-type endopeptidase inhibitor activity"/>
    <property type="evidence" value="ECO:0007669"/>
    <property type="project" value="InterPro"/>
</dbReference>
<evidence type="ECO:0000256" key="1">
    <source>
        <dbReference type="ARBA" id="ARBA00023157"/>
    </source>
</evidence>
<name>A0AA35PRU3_9SAUR</name>
<dbReference type="SMART" id="SM00131">
    <property type="entry name" value="KU"/>
    <property type="match status" value="3"/>
</dbReference>
<sequence length="258" mass="30162">MFLLIDGLSWLLECPLPFPYTKMYKVPSLSSKHPHQTAVMQGSHIAVLILELLICSYAAAQQISGRYPLKCKLPTETGKCKASFPRFYFDLHTRKCEEFVYGGCGGNANNFRNPRDCIWECERFELLPEKCKLPLNKGVRGRKTTLRYFYDFKKKKCTMFLYYGFGGNKNNFLDIRQCIRECADVVYMPKRCKLPVVSGPCRAYIRRYFYNTKTNRCELFIYGGCMGNENNFTQRIDCIRQCQSYGPREDFDPKQRFP</sequence>
<reference evidence="3" key="1">
    <citation type="submission" date="2022-12" db="EMBL/GenBank/DDBJ databases">
        <authorList>
            <person name="Alioto T."/>
            <person name="Alioto T."/>
            <person name="Gomez Garrido J."/>
        </authorList>
    </citation>
    <scope>NUCLEOTIDE SEQUENCE</scope>
</reference>
<accession>A0AA35PRU3</accession>
<evidence type="ECO:0000259" key="2">
    <source>
        <dbReference type="PROSITE" id="PS50279"/>
    </source>
</evidence>
<dbReference type="InterPro" id="IPR002223">
    <property type="entry name" value="Kunitz_BPTI"/>
</dbReference>